<comment type="caution">
    <text evidence="1">The sequence shown here is derived from an EMBL/GenBank/DDBJ whole genome shotgun (WGS) entry which is preliminary data.</text>
</comment>
<keyword evidence="2" id="KW-1185">Reference proteome</keyword>
<protein>
    <submittedName>
        <fullName evidence="1">Uncharacterized protein</fullName>
    </submittedName>
</protein>
<reference evidence="1 2" key="1">
    <citation type="submission" date="2024-02" db="EMBL/GenBank/DDBJ databases">
        <authorList>
            <person name="Chen Y."/>
            <person name="Shah S."/>
            <person name="Dougan E. K."/>
            <person name="Thang M."/>
            <person name="Chan C."/>
        </authorList>
    </citation>
    <scope>NUCLEOTIDE SEQUENCE [LARGE SCALE GENOMIC DNA]</scope>
</reference>
<name>A0ABP0P8X6_9DINO</name>
<evidence type="ECO:0000313" key="1">
    <source>
        <dbReference type="EMBL" id="CAK9072209.1"/>
    </source>
</evidence>
<sequence length="201" mass="22713">MGTTLLGIDTKEHCFEAQFHPKRPLLACACITGEVELHHFDRENRHVAVRRRWMPKTLSGRWAETVNSKVADSMPNVLFIPMASCEGRFIDALHSFCGMKSLAEKPPEPKFSVALLRILSYHISFVLLSIISTCNYAQFMRCLHKLCSYKQKNRNTKQQKTTTTGGRSALRGPRGFAVHDATAVRSNDGHSGHPSFLSHFW</sequence>
<dbReference type="Proteomes" id="UP001642484">
    <property type="component" value="Unassembled WGS sequence"/>
</dbReference>
<dbReference type="EMBL" id="CAXAMN010022714">
    <property type="protein sequence ID" value="CAK9072209.1"/>
    <property type="molecule type" value="Genomic_DNA"/>
</dbReference>
<evidence type="ECO:0000313" key="2">
    <source>
        <dbReference type="Proteomes" id="UP001642484"/>
    </source>
</evidence>
<organism evidence="1 2">
    <name type="scientific">Durusdinium trenchii</name>
    <dbReference type="NCBI Taxonomy" id="1381693"/>
    <lineage>
        <taxon>Eukaryota</taxon>
        <taxon>Sar</taxon>
        <taxon>Alveolata</taxon>
        <taxon>Dinophyceae</taxon>
        <taxon>Suessiales</taxon>
        <taxon>Symbiodiniaceae</taxon>
        <taxon>Durusdinium</taxon>
    </lineage>
</organism>
<proteinExistence type="predicted"/>
<accession>A0ABP0P8X6</accession>
<gene>
    <name evidence="1" type="ORF">CCMP2556_LOCUS35515</name>
</gene>